<dbReference type="EMBL" id="JAHLJV010000001">
    <property type="protein sequence ID" value="KAK1600760.1"/>
    <property type="molecule type" value="Genomic_DNA"/>
</dbReference>
<dbReference type="AlphaFoldDB" id="A0AAD8QE30"/>
<reference evidence="2" key="1">
    <citation type="submission" date="2021-06" db="EMBL/GenBank/DDBJ databases">
        <title>Comparative genomics, transcriptomics and evolutionary studies reveal genomic signatures of adaptation to plant cell wall in hemibiotrophic fungi.</title>
        <authorList>
            <consortium name="DOE Joint Genome Institute"/>
            <person name="Baroncelli R."/>
            <person name="Diaz J.F."/>
            <person name="Benocci T."/>
            <person name="Peng M."/>
            <person name="Battaglia E."/>
            <person name="Haridas S."/>
            <person name="Andreopoulos W."/>
            <person name="Labutti K."/>
            <person name="Pangilinan J."/>
            <person name="Floch G.L."/>
            <person name="Makela M.R."/>
            <person name="Henrissat B."/>
            <person name="Grigoriev I.V."/>
            <person name="Crouch J.A."/>
            <person name="De Vries R.P."/>
            <person name="Sukno S.A."/>
            <person name="Thon M.R."/>
        </authorList>
    </citation>
    <scope>NUCLEOTIDE SEQUENCE</scope>
    <source>
        <strain evidence="2">CBS 125086</strain>
    </source>
</reference>
<dbReference type="RefSeq" id="XP_060421256.1">
    <property type="nucleotide sequence ID" value="XM_060559660.1"/>
</dbReference>
<protein>
    <recommendedName>
        <fullName evidence="1">2EXR domain-containing protein</fullName>
    </recommendedName>
</protein>
<comment type="caution">
    <text evidence="2">The sequence shown here is derived from an EMBL/GenBank/DDBJ whole genome shotgun (WGS) entry which is preliminary data.</text>
</comment>
<evidence type="ECO:0000313" key="3">
    <source>
        <dbReference type="Proteomes" id="UP001230504"/>
    </source>
</evidence>
<dbReference type="Proteomes" id="UP001230504">
    <property type="component" value="Unassembled WGS sequence"/>
</dbReference>
<name>A0AAD8QE30_9PEZI</name>
<dbReference type="Pfam" id="PF20150">
    <property type="entry name" value="2EXR"/>
    <property type="match status" value="1"/>
</dbReference>
<proteinExistence type="predicted"/>
<sequence>MPIGPAKVGEDLDIPATSFPKFRQIPLETRRMIWMRSLPSGRIYEPKPYNDWIMYDPRPQREAWTGAQHASIWYNDEQDAVYLHTFDQWNSLDRFDVKNICTRKEIALNREHCERVLGNLDCNRVIVACYPVGTLTEGQLTETFPVCRSIRSEDEFVTIEEVDPEDWDEGLELTWREDKAFNKDCWEREKLGKSVKFEAVEVFRKARKSSSL</sequence>
<gene>
    <name evidence="2" type="ORF">LY79DRAFT_574998</name>
</gene>
<keyword evidence="3" id="KW-1185">Reference proteome</keyword>
<evidence type="ECO:0000313" key="2">
    <source>
        <dbReference type="EMBL" id="KAK1600760.1"/>
    </source>
</evidence>
<dbReference type="InterPro" id="IPR045518">
    <property type="entry name" value="2EXR"/>
</dbReference>
<evidence type="ECO:0000259" key="1">
    <source>
        <dbReference type="Pfam" id="PF20150"/>
    </source>
</evidence>
<feature type="domain" description="2EXR" evidence="1">
    <location>
        <begin position="19"/>
        <end position="58"/>
    </location>
</feature>
<organism evidence="2 3">
    <name type="scientific">Colletotrichum navitas</name>
    <dbReference type="NCBI Taxonomy" id="681940"/>
    <lineage>
        <taxon>Eukaryota</taxon>
        <taxon>Fungi</taxon>
        <taxon>Dikarya</taxon>
        <taxon>Ascomycota</taxon>
        <taxon>Pezizomycotina</taxon>
        <taxon>Sordariomycetes</taxon>
        <taxon>Hypocreomycetidae</taxon>
        <taxon>Glomerellales</taxon>
        <taxon>Glomerellaceae</taxon>
        <taxon>Colletotrichum</taxon>
        <taxon>Colletotrichum graminicola species complex</taxon>
    </lineage>
</organism>
<dbReference type="GeneID" id="85443900"/>
<accession>A0AAD8QE30</accession>